<name>A0A1N6WMP2_9ACTN</name>
<evidence type="ECO:0000313" key="2">
    <source>
        <dbReference type="Proteomes" id="UP000186096"/>
    </source>
</evidence>
<dbReference type="Pfam" id="PF13469">
    <property type="entry name" value="Sulfotransfer_3"/>
    <property type="match status" value="1"/>
</dbReference>
<dbReference type="InterPro" id="IPR027417">
    <property type="entry name" value="P-loop_NTPase"/>
</dbReference>
<protein>
    <submittedName>
        <fullName evidence="1">Sulfotransferase family protein</fullName>
    </submittedName>
</protein>
<dbReference type="Proteomes" id="UP000186096">
    <property type="component" value="Unassembled WGS sequence"/>
</dbReference>
<dbReference type="STRING" id="58117.SAMN05421833_104274"/>
<dbReference type="AlphaFoldDB" id="A0A1N6WMP2"/>
<sequence length="338" mass="37738">MTPQPPVLVTGLPRSGTSWVGRMLTASGRLVYVNEPLNPQRPPGRSPGVLDASVTHRFQYICPDNETPWLAAFSRTVALRYGWAAELRRNHGPGDLARMAKYGTAFTLGRLLARRALLDDPFALLSAQWFAERLGCRVVVVVRDPVSFAGSWRRLGWRVDVRELLGQPLLMRDHPYVAELEPFAGERDVITAAAVLWRVAWRVTGTVARRAPGIRVVRYEDLCAAPLDGFRDLYDWCGLPWTDRAVRRITTASTSSRKPARSPFTWSGLSRTAYRPMDSRRAITAAALPHEDAARVQHLVQHLVQEREAAVGEPHSDRTPVALVRHPLDCPPPPPFGK</sequence>
<dbReference type="EMBL" id="FTNI01000004">
    <property type="protein sequence ID" value="SIQ91351.1"/>
    <property type="molecule type" value="Genomic_DNA"/>
</dbReference>
<dbReference type="RefSeq" id="WP_083744064.1">
    <property type="nucleotide sequence ID" value="NZ_FTNI01000004.1"/>
</dbReference>
<keyword evidence="2" id="KW-1185">Reference proteome</keyword>
<accession>A0A1N6WMP2</accession>
<dbReference type="GO" id="GO:0016740">
    <property type="term" value="F:transferase activity"/>
    <property type="evidence" value="ECO:0007669"/>
    <property type="project" value="UniProtKB-KW"/>
</dbReference>
<gene>
    <name evidence="1" type="ORF">SAMN05421833_104274</name>
</gene>
<dbReference type="OrthoDB" id="1431348at2"/>
<dbReference type="SUPFAM" id="SSF52540">
    <property type="entry name" value="P-loop containing nucleoside triphosphate hydrolases"/>
    <property type="match status" value="1"/>
</dbReference>
<keyword evidence="1" id="KW-0808">Transferase</keyword>
<evidence type="ECO:0000313" key="1">
    <source>
        <dbReference type="EMBL" id="SIQ91351.1"/>
    </source>
</evidence>
<organism evidence="1 2">
    <name type="scientific">Microbispora rosea</name>
    <dbReference type="NCBI Taxonomy" id="58117"/>
    <lineage>
        <taxon>Bacteria</taxon>
        <taxon>Bacillati</taxon>
        <taxon>Actinomycetota</taxon>
        <taxon>Actinomycetes</taxon>
        <taxon>Streptosporangiales</taxon>
        <taxon>Streptosporangiaceae</taxon>
        <taxon>Microbispora</taxon>
    </lineage>
</organism>
<reference evidence="2" key="1">
    <citation type="submission" date="2017-01" db="EMBL/GenBank/DDBJ databases">
        <authorList>
            <person name="Varghese N."/>
            <person name="Submissions S."/>
        </authorList>
    </citation>
    <scope>NUCLEOTIDE SEQUENCE [LARGE SCALE GENOMIC DNA]</scope>
    <source>
        <strain evidence="2">ATCC 12950</strain>
    </source>
</reference>
<proteinExistence type="predicted"/>
<dbReference type="Gene3D" id="3.40.50.300">
    <property type="entry name" value="P-loop containing nucleotide triphosphate hydrolases"/>
    <property type="match status" value="1"/>
</dbReference>